<comment type="function">
    <text evidence="11">Processive glucosyltransferase involved in the biosynthesis of both the bilayer- and non-bilayer-forming membrane glucolipids. Is able to successively transfer up to three glucosyl residues to diacylglycerol (DAG), thereby catalyzing the formation of beta-monoglucosyl-DAG (3-O-(beta-D-glucopyranosyl)-1,2-diacyl-sn-glycerol), beta-diglucosyl-DAG (3-O-(beta-D-glucopyranosyl-beta-(1-&gt;6)-D-glucopyranosyl)-1,2-diacyl-sn-glycerol) and beta-triglucosyl-DAG (3-O-(beta-D-glucopyranosyl-beta-(1-&gt;6)-D-glucopyranosyl-beta-(1-&gt;6)-D-glucopyranosyl)-1,2-diacyl-sn-glycerol). Beta-diglucosyl-DAG is the predominant glycolipid found in Bacillales and is also used as a membrane anchor for lipoteichoic acid (LTA).</text>
</comment>
<dbReference type="HAMAP" id="MF_01280">
    <property type="entry name" value="Diacylglyc_glucosyltr"/>
    <property type="match status" value="1"/>
</dbReference>
<comment type="catalytic activity">
    <reaction evidence="9 11">
        <text>a 1,2-diacyl-3-O-(beta-D-glucopyranosyl)-sn-glycerol + UDP-alpha-D-glucose = a 1,2-diacyl-3-O-(beta-D-Glc-(1-&gt;6)-beta-D-Glc)-sn-glycerol + UDP + H(+)</text>
        <dbReference type="Rhea" id="RHEA:39031"/>
        <dbReference type="ChEBI" id="CHEBI:15378"/>
        <dbReference type="ChEBI" id="CHEBI:58223"/>
        <dbReference type="ChEBI" id="CHEBI:58885"/>
        <dbReference type="ChEBI" id="CHEBI:75799"/>
        <dbReference type="ChEBI" id="CHEBI:76264"/>
        <dbReference type="EC" id="2.4.1.315"/>
    </reaction>
</comment>
<dbReference type="Pfam" id="PF06925">
    <property type="entry name" value="MGDG_synth"/>
    <property type="match status" value="1"/>
</dbReference>
<keyword evidence="6 11" id="KW-0443">Lipid metabolism</keyword>
<proteinExistence type="inferred from homology"/>
<dbReference type="AlphaFoldDB" id="A0A073K4Q1"/>
<evidence type="ECO:0000256" key="10">
    <source>
        <dbReference type="ARBA" id="ARBA00048419"/>
    </source>
</evidence>
<evidence type="ECO:0000256" key="9">
    <source>
        <dbReference type="ARBA" id="ARBA00047791"/>
    </source>
</evidence>
<comment type="similarity">
    <text evidence="11">Belongs to the glycosyltransferase 28 family. UgtP subfamily.</text>
</comment>
<dbReference type="GO" id="GO:0009247">
    <property type="term" value="P:glycolipid biosynthetic process"/>
    <property type="evidence" value="ECO:0007669"/>
    <property type="project" value="UniProtKB-UniRule"/>
</dbReference>
<dbReference type="GO" id="GO:0070395">
    <property type="term" value="P:lipoteichoic acid biosynthetic process"/>
    <property type="evidence" value="ECO:0007669"/>
    <property type="project" value="UniProtKB-UniRule"/>
</dbReference>
<comment type="caution">
    <text evidence="14">The sequence shown here is derived from an EMBL/GenBank/DDBJ whole genome shotgun (WGS) entry which is preliminary data.</text>
</comment>
<feature type="domain" description="Glycosyl transferase family 28 C-terminal" evidence="12">
    <location>
        <begin position="216"/>
        <end position="346"/>
    </location>
</feature>
<dbReference type="CDD" id="cd17507">
    <property type="entry name" value="GT28_Beta-DGS-like"/>
    <property type="match status" value="1"/>
</dbReference>
<gene>
    <name evidence="11" type="primary">ugtP</name>
    <name evidence="14" type="ORF">BAGA_20215</name>
</gene>
<evidence type="ECO:0000256" key="1">
    <source>
        <dbReference type="ARBA" id="ARBA00004370"/>
    </source>
</evidence>
<evidence type="ECO:0000256" key="5">
    <source>
        <dbReference type="ARBA" id="ARBA00022679"/>
    </source>
</evidence>
<keyword evidence="3 11" id="KW-0444">Lipid biosynthesis</keyword>
<evidence type="ECO:0000256" key="7">
    <source>
        <dbReference type="ARBA" id="ARBA00023136"/>
    </source>
</evidence>
<feature type="domain" description="Diacylglycerol glucosyltransferase N-terminal" evidence="13">
    <location>
        <begin position="18"/>
        <end position="179"/>
    </location>
</feature>
<name>A0A073K4Q1_9BACI</name>
<dbReference type="SUPFAM" id="SSF53756">
    <property type="entry name" value="UDP-Glycosyltransferase/glycogen phosphorylase"/>
    <property type="match status" value="1"/>
</dbReference>
<dbReference type="GO" id="GO:0005886">
    <property type="term" value="C:plasma membrane"/>
    <property type="evidence" value="ECO:0007669"/>
    <property type="project" value="UniProtKB-SubCell"/>
</dbReference>
<dbReference type="Pfam" id="PF04101">
    <property type="entry name" value="Glyco_tran_28_C"/>
    <property type="match status" value="1"/>
</dbReference>
<dbReference type="NCBIfam" id="NF010135">
    <property type="entry name" value="PRK13609.1"/>
    <property type="match status" value="1"/>
</dbReference>
<keyword evidence="5 11" id="KW-0808">Transferase</keyword>
<dbReference type="PANTHER" id="PTHR43025:SF3">
    <property type="entry name" value="MONOGALACTOSYLDIACYLGLYCEROL SYNTHASE 1, CHLOROPLASTIC"/>
    <property type="match status" value="1"/>
</dbReference>
<keyword evidence="7 11" id="KW-0472">Membrane</keyword>
<evidence type="ECO:0000256" key="6">
    <source>
        <dbReference type="ARBA" id="ARBA00023098"/>
    </source>
</evidence>
<organism evidence="14 15">
    <name type="scientific">Bacillus gaemokensis</name>
    <dbReference type="NCBI Taxonomy" id="574375"/>
    <lineage>
        <taxon>Bacteria</taxon>
        <taxon>Bacillati</taxon>
        <taxon>Bacillota</taxon>
        <taxon>Bacilli</taxon>
        <taxon>Bacillales</taxon>
        <taxon>Bacillaceae</taxon>
        <taxon>Bacillus</taxon>
        <taxon>Bacillus cereus group</taxon>
    </lineage>
</organism>
<evidence type="ECO:0000256" key="11">
    <source>
        <dbReference type="HAMAP-Rule" id="MF_01280"/>
    </source>
</evidence>
<evidence type="ECO:0000256" key="4">
    <source>
        <dbReference type="ARBA" id="ARBA00022676"/>
    </source>
</evidence>
<evidence type="ECO:0000256" key="8">
    <source>
        <dbReference type="ARBA" id="ARBA00023277"/>
    </source>
</evidence>
<keyword evidence="4 11" id="KW-0328">Glycosyltransferase</keyword>
<sequence>MIKNPKVLILTAHYGNGHVQVAKTLEQTFRQKGIEDVIVCDLFGESHPVITDITKYLYLKSYTIGKELYRLFYYGVEKIYDKKIASWYANFGRKRLKALLHAEKPDIVINTFPIIAVPELKKQTGFSIPVYNVLTDFCLHKIWIHREVDRYFVATDHVKKVMVEIGVPSEQIVETGIPIRKNFELTMNPEIIYNKYQLSREKKILLIVAGAHGVLGNVKELCQSFMSVPNLQVAVVCGKNDILKQELLGLQEQSPEALKVFGYVENIDELFRVTSCMITKPGGITLSEAAALQVPVILYKPVPGQENENALYFEKKGAAIVVREDAEIFVKTEGLLQDDMKLLQMKEAMRSIYRPEPACHIVDTILEENYAQSNHIPIKSPALAQSFT</sequence>
<keyword evidence="15" id="KW-1185">Reference proteome</keyword>
<comment type="pathway">
    <text evidence="11">Glycolipid metabolism; diglucosyl-diacylglycerol biosynthesis.</text>
</comment>
<dbReference type="GO" id="GO:0047228">
    <property type="term" value="F:1,2-diacylglycerol 3-glucosyltransferase activity"/>
    <property type="evidence" value="ECO:0007669"/>
    <property type="project" value="UniProtKB-UniRule"/>
</dbReference>
<dbReference type="OrthoDB" id="9815663at2"/>
<dbReference type="Proteomes" id="UP000027778">
    <property type="component" value="Unassembled WGS sequence"/>
</dbReference>
<dbReference type="GO" id="GO:0009246">
    <property type="term" value="P:enterobacterial common antigen biosynthetic process"/>
    <property type="evidence" value="ECO:0007669"/>
    <property type="project" value="UniProtKB-UniPathway"/>
</dbReference>
<dbReference type="InterPro" id="IPR007235">
    <property type="entry name" value="Glyco_trans_28_C"/>
</dbReference>
<dbReference type="InterPro" id="IPR009695">
    <property type="entry name" value="Diacylglyc_glucosyltr_N"/>
</dbReference>
<evidence type="ECO:0000256" key="2">
    <source>
        <dbReference type="ARBA" id="ARBA00022475"/>
    </source>
</evidence>
<dbReference type="InterPro" id="IPR023589">
    <property type="entry name" value="Pro_diacylglycrl_glcsylTrfase"/>
</dbReference>
<dbReference type="UniPathway" id="UPA00894"/>
<keyword evidence="8 11" id="KW-0119">Carbohydrate metabolism</keyword>
<keyword evidence="2 11" id="KW-1003">Cell membrane</keyword>
<dbReference type="eggNOG" id="COG0707">
    <property type="taxonomic scope" value="Bacteria"/>
</dbReference>
<dbReference type="InterPro" id="IPR050519">
    <property type="entry name" value="Glycosyltransf_28_UgtP"/>
</dbReference>
<comment type="subcellular location">
    <subcellularLocation>
        <location evidence="11">Cell membrane</location>
    </subcellularLocation>
    <subcellularLocation>
        <location evidence="1">Membrane</location>
    </subcellularLocation>
</comment>
<evidence type="ECO:0000256" key="3">
    <source>
        <dbReference type="ARBA" id="ARBA00022516"/>
    </source>
</evidence>
<evidence type="ECO:0000313" key="14">
    <source>
        <dbReference type="EMBL" id="KEK22289.1"/>
    </source>
</evidence>
<comment type="catalytic activity">
    <reaction evidence="10 11">
        <text>a 1,2-diacyl-3-O-(beta-D-Glc-(1-&gt;6)-beta-D-Glc)-sn-glycerol + UDP-alpha-D-glucose = a 1,2-diacyl-3-O-(beta-D-Glc-(1-&gt;6)-beta-D-Glc-(1-&gt;6)-beta-D-Glc)-sn-glycerol + UDP + H(+)</text>
        <dbReference type="Rhea" id="RHEA:39027"/>
        <dbReference type="ChEBI" id="CHEBI:15378"/>
        <dbReference type="ChEBI" id="CHEBI:58223"/>
        <dbReference type="ChEBI" id="CHEBI:58885"/>
        <dbReference type="ChEBI" id="CHEBI:76264"/>
        <dbReference type="ChEBI" id="CHEBI:76265"/>
        <dbReference type="EC" id="2.4.1.315"/>
    </reaction>
</comment>
<dbReference type="EC" id="2.4.1.315" evidence="11"/>
<comment type="catalytic activity">
    <reaction evidence="11">
        <text>a 1,2-diacyl-sn-glycerol + UDP-alpha-D-glucose = a 1,2-diacyl-3-O-(beta-D-glucopyranosyl)-sn-glycerol + UDP + H(+)</text>
        <dbReference type="Rhea" id="RHEA:17285"/>
        <dbReference type="ChEBI" id="CHEBI:15378"/>
        <dbReference type="ChEBI" id="CHEBI:17815"/>
        <dbReference type="ChEBI" id="CHEBI:58223"/>
        <dbReference type="ChEBI" id="CHEBI:58885"/>
        <dbReference type="ChEBI" id="CHEBI:75799"/>
    </reaction>
</comment>
<dbReference type="STRING" id="574375.AZF08_18165"/>
<dbReference type="EMBL" id="JOTM01000035">
    <property type="protein sequence ID" value="KEK22289.1"/>
    <property type="molecule type" value="Genomic_DNA"/>
</dbReference>
<accession>A0A073K4Q1</accession>
<dbReference type="Gene3D" id="3.40.50.2000">
    <property type="entry name" value="Glycogen Phosphorylase B"/>
    <property type="match status" value="1"/>
</dbReference>
<evidence type="ECO:0000313" key="15">
    <source>
        <dbReference type="Proteomes" id="UP000027778"/>
    </source>
</evidence>
<evidence type="ECO:0000259" key="13">
    <source>
        <dbReference type="Pfam" id="PF06925"/>
    </source>
</evidence>
<dbReference type="PANTHER" id="PTHR43025">
    <property type="entry name" value="MONOGALACTOSYLDIACYLGLYCEROL SYNTHASE"/>
    <property type="match status" value="1"/>
</dbReference>
<evidence type="ECO:0000259" key="12">
    <source>
        <dbReference type="Pfam" id="PF04101"/>
    </source>
</evidence>
<protein>
    <recommendedName>
        <fullName evidence="11">Processive diacylglycerol beta-glucosyltransferase</fullName>
        <ecNumber evidence="11">2.4.1.315</ecNumber>
    </recommendedName>
    <alternativeName>
        <fullName evidence="11">Beta-diglucosyldiacylglycerol synthase</fullName>
        <shortName evidence="11">Beta-DGS</shortName>
        <shortName evidence="11">DGlcDAG synthase</shortName>
        <shortName evidence="11">Glc2-DAG synthase</shortName>
    </alternativeName>
    <alternativeName>
        <fullName evidence="11">Beta-gentiobiosyldiacylglycerol synthase</fullName>
    </alternativeName>
    <alternativeName>
        <fullName evidence="11">Beta-monoglucosyldiacylglycerol synthase</fullName>
        <shortName evidence="11">Beta-MGS</shortName>
        <shortName evidence="11">MGlcDAG synthase</shortName>
    </alternativeName>
    <alternativeName>
        <fullName evidence="11">Beta-triglucosyldiacylglycerol synthase</fullName>
        <shortName evidence="11">TGlcDAG synthase</shortName>
    </alternativeName>
    <alternativeName>
        <fullName evidence="11">Diglucosyl diacylglycerol synthase (1,6-linking)</fullName>
    </alternativeName>
    <alternativeName>
        <fullName evidence="11">Glucosyl-beta-1,6-glucosyldiacylglycerol synthase</fullName>
    </alternativeName>
    <alternativeName>
        <fullName evidence="11">UDP glucosyltransferase</fullName>
    </alternativeName>
    <alternativeName>
        <fullName evidence="11">UDP-glucose:1,2-diacylglycerol-3-beta-D-glucosyltransferase</fullName>
    </alternativeName>
</protein>
<reference evidence="14 15" key="1">
    <citation type="submission" date="2014-06" db="EMBL/GenBank/DDBJ databases">
        <title>Draft genome sequence of Bacillus gaemokensis JCM 15801 (MCCC 1A00707).</title>
        <authorList>
            <person name="Lai Q."/>
            <person name="Liu Y."/>
            <person name="Shao Z."/>
        </authorList>
    </citation>
    <scope>NUCLEOTIDE SEQUENCE [LARGE SCALE GENOMIC DNA]</scope>
    <source>
        <strain evidence="14 15">JCM 15801</strain>
    </source>
</reference>
<dbReference type="RefSeq" id="WP_033677777.1">
    <property type="nucleotide sequence ID" value="NZ_JOTM01000035.1"/>
</dbReference>